<dbReference type="GO" id="GO:0006310">
    <property type="term" value="P:DNA recombination"/>
    <property type="evidence" value="ECO:0007669"/>
    <property type="project" value="UniProtKB-UniRule"/>
</dbReference>
<dbReference type="InterPro" id="IPR000424">
    <property type="entry name" value="Primosome_PriB/ssb"/>
</dbReference>
<comment type="function">
    <text evidence="2">Plays an important role in DNA replication, recombination and repair. Binds to ssDNA and to an array of partner proteins to recruit them to their sites of action during DNA metabolism.</text>
</comment>
<comment type="caution">
    <text evidence="2">Lacks conserved residue(s) required for the propagation of feature annotation.</text>
</comment>
<accession>A0A841RD35</accession>
<dbReference type="CDD" id="cd04496">
    <property type="entry name" value="SSB_OBF"/>
    <property type="match status" value="1"/>
</dbReference>
<dbReference type="Proteomes" id="UP000587760">
    <property type="component" value="Unassembled WGS sequence"/>
</dbReference>
<keyword evidence="2" id="KW-0235">DNA replication</keyword>
<dbReference type="InterPro" id="IPR011344">
    <property type="entry name" value="ssDNA-bd"/>
</dbReference>
<sequence length="158" mass="17708">MAGDINRVILVGRLTRDAELSYTTSGFALTKFSVAINRRRKQGDQWVDEANFFDCVLWGKRGESLNQYLQRGQQVAVEGELRQERWEQDGMKRSKVSIEVTNIQLLGGKSEGSSGSYNNNNNGGRNYQSQPSQPNQSQNSQPFDTYSGGGSFEDDIPF</sequence>
<protein>
    <recommendedName>
        <fullName evidence="2 3">Single-stranded DNA-binding protein</fullName>
        <shortName evidence="2">SSB</shortName>
    </recommendedName>
</protein>
<dbReference type="PIRSF" id="PIRSF002070">
    <property type="entry name" value="SSB"/>
    <property type="match status" value="1"/>
</dbReference>
<comment type="subunit">
    <text evidence="2">Homotetramer.</text>
</comment>
<dbReference type="Gene3D" id="2.40.50.140">
    <property type="entry name" value="Nucleic acid-binding proteins"/>
    <property type="match status" value="1"/>
</dbReference>
<evidence type="ECO:0000256" key="2">
    <source>
        <dbReference type="HAMAP-Rule" id="MF_00984"/>
    </source>
</evidence>
<organism evidence="5 6">
    <name type="scientific">Spirochaeta isovalerica</name>
    <dbReference type="NCBI Taxonomy" id="150"/>
    <lineage>
        <taxon>Bacteria</taxon>
        <taxon>Pseudomonadati</taxon>
        <taxon>Spirochaetota</taxon>
        <taxon>Spirochaetia</taxon>
        <taxon>Spirochaetales</taxon>
        <taxon>Spirochaetaceae</taxon>
        <taxon>Spirochaeta</taxon>
    </lineage>
</organism>
<dbReference type="Pfam" id="PF00436">
    <property type="entry name" value="SSB"/>
    <property type="match status" value="1"/>
</dbReference>
<feature type="compositionally biased region" description="Low complexity" evidence="4">
    <location>
        <begin position="107"/>
        <end position="142"/>
    </location>
</feature>
<keyword evidence="2" id="KW-0233">DNA recombination</keyword>
<dbReference type="GO" id="GO:0006260">
    <property type="term" value="P:DNA replication"/>
    <property type="evidence" value="ECO:0007669"/>
    <property type="project" value="UniProtKB-UniRule"/>
</dbReference>
<dbReference type="PANTHER" id="PTHR10302">
    <property type="entry name" value="SINGLE-STRANDED DNA-BINDING PROTEIN"/>
    <property type="match status" value="1"/>
</dbReference>
<evidence type="ECO:0000256" key="1">
    <source>
        <dbReference type="ARBA" id="ARBA00023125"/>
    </source>
</evidence>
<dbReference type="PROSITE" id="PS50935">
    <property type="entry name" value="SSB"/>
    <property type="match status" value="1"/>
</dbReference>
<dbReference type="AlphaFoldDB" id="A0A841RD35"/>
<evidence type="ECO:0000256" key="3">
    <source>
        <dbReference type="PIRNR" id="PIRNR002070"/>
    </source>
</evidence>
<dbReference type="GO" id="GO:0003697">
    <property type="term" value="F:single-stranded DNA binding"/>
    <property type="evidence" value="ECO:0007669"/>
    <property type="project" value="UniProtKB-UniRule"/>
</dbReference>
<keyword evidence="1 2" id="KW-0238">DNA-binding</keyword>
<keyword evidence="2" id="KW-0227">DNA damage</keyword>
<reference evidence="5 6" key="1">
    <citation type="submission" date="2020-08" db="EMBL/GenBank/DDBJ databases">
        <title>Genomic Encyclopedia of Type Strains, Phase IV (KMG-IV): sequencing the most valuable type-strain genomes for metagenomic binning, comparative biology and taxonomic classification.</title>
        <authorList>
            <person name="Goeker M."/>
        </authorList>
    </citation>
    <scope>NUCLEOTIDE SEQUENCE [LARGE SCALE GENOMIC DNA]</scope>
    <source>
        <strain evidence="5 6">DSM 2461</strain>
    </source>
</reference>
<evidence type="ECO:0000256" key="4">
    <source>
        <dbReference type="SAM" id="MobiDB-lite"/>
    </source>
</evidence>
<dbReference type="SUPFAM" id="SSF50249">
    <property type="entry name" value="Nucleic acid-binding proteins"/>
    <property type="match status" value="1"/>
</dbReference>
<dbReference type="GO" id="GO:0009295">
    <property type="term" value="C:nucleoid"/>
    <property type="evidence" value="ECO:0007669"/>
    <property type="project" value="TreeGrafter"/>
</dbReference>
<dbReference type="InterPro" id="IPR012340">
    <property type="entry name" value="NA-bd_OB-fold"/>
</dbReference>
<keyword evidence="2" id="KW-0234">DNA repair</keyword>
<keyword evidence="6" id="KW-1185">Reference proteome</keyword>
<dbReference type="HAMAP" id="MF_00984">
    <property type="entry name" value="SSB"/>
    <property type="match status" value="1"/>
</dbReference>
<evidence type="ECO:0000313" key="6">
    <source>
        <dbReference type="Proteomes" id="UP000587760"/>
    </source>
</evidence>
<feature type="short sequence motif" description="Important for interaction with partner proteins" evidence="2">
    <location>
        <begin position="153"/>
        <end position="158"/>
    </location>
</feature>
<gene>
    <name evidence="5" type="ORF">HNR50_002981</name>
</gene>
<proteinExistence type="inferred from homology"/>
<dbReference type="GO" id="GO:0006281">
    <property type="term" value="P:DNA repair"/>
    <property type="evidence" value="ECO:0007669"/>
    <property type="project" value="UniProtKB-UniRule"/>
</dbReference>
<dbReference type="NCBIfam" id="TIGR00621">
    <property type="entry name" value="ssb"/>
    <property type="match status" value="1"/>
</dbReference>
<name>A0A841RD35_9SPIO</name>
<evidence type="ECO:0000313" key="5">
    <source>
        <dbReference type="EMBL" id="MBB6481301.1"/>
    </source>
</evidence>
<dbReference type="PANTHER" id="PTHR10302:SF0">
    <property type="entry name" value="SINGLE-STRANDED DNA-BINDING PROTEIN, MITOCHONDRIAL"/>
    <property type="match status" value="1"/>
</dbReference>
<dbReference type="RefSeq" id="WP_184747554.1">
    <property type="nucleotide sequence ID" value="NZ_JACHGJ010000006.1"/>
</dbReference>
<dbReference type="EMBL" id="JACHGJ010000006">
    <property type="protein sequence ID" value="MBB6481301.1"/>
    <property type="molecule type" value="Genomic_DNA"/>
</dbReference>
<feature type="region of interest" description="Disordered" evidence="4">
    <location>
        <begin position="107"/>
        <end position="158"/>
    </location>
</feature>
<comment type="caution">
    <text evidence="5">The sequence shown here is derived from an EMBL/GenBank/DDBJ whole genome shotgun (WGS) entry which is preliminary data.</text>
</comment>